<feature type="repeat" description="LDL-receptor class B" evidence="14">
    <location>
        <begin position="476"/>
        <end position="519"/>
    </location>
</feature>
<keyword evidence="19" id="KW-1185">Reference proteome</keyword>
<comment type="caution">
    <text evidence="18">The sequence shown here is derived from an EMBL/GenBank/DDBJ whole genome shotgun (WGS) entry which is preliminary data.</text>
</comment>
<feature type="disulfide bond" evidence="13">
    <location>
        <begin position="656"/>
        <end position="674"/>
    </location>
</feature>
<evidence type="ECO:0000256" key="15">
    <source>
        <dbReference type="SAM" id="Phobius"/>
    </source>
</evidence>
<feature type="disulfide bond" evidence="13">
    <location>
        <begin position="167"/>
        <end position="182"/>
    </location>
</feature>
<feature type="repeat" description="LDL-receptor class B" evidence="14">
    <location>
        <begin position="1815"/>
        <end position="1857"/>
    </location>
</feature>
<dbReference type="Gene3D" id="2.10.25.10">
    <property type="entry name" value="Laminin"/>
    <property type="match status" value="3"/>
</dbReference>
<feature type="repeat" description="LDL-receptor class B" evidence="14">
    <location>
        <begin position="1427"/>
        <end position="1469"/>
    </location>
</feature>
<dbReference type="PROSITE" id="PS50068">
    <property type="entry name" value="LDLRA_2"/>
    <property type="match status" value="10"/>
</dbReference>
<keyword evidence="8 15" id="KW-1133">Transmembrane helix</keyword>
<feature type="disulfide bond" evidence="13">
    <location>
        <begin position="89"/>
        <end position="104"/>
    </location>
</feature>
<evidence type="ECO:0000256" key="10">
    <source>
        <dbReference type="ARBA" id="ARBA00023157"/>
    </source>
</evidence>
<feature type="disulfide bond" evidence="13">
    <location>
        <begin position="70"/>
        <end position="82"/>
    </location>
</feature>
<dbReference type="FunFam" id="4.10.400.10:FF:000011">
    <property type="entry name" value="Low-density lipoprotein receptor-related protein 1"/>
    <property type="match status" value="1"/>
</dbReference>
<dbReference type="GO" id="GO:0005509">
    <property type="term" value="F:calcium ion binding"/>
    <property type="evidence" value="ECO:0007669"/>
    <property type="project" value="InterPro"/>
</dbReference>
<dbReference type="EMBL" id="VSWD01000005">
    <property type="protein sequence ID" value="KAK3101741.1"/>
    <property type="molecule type" value="Genomic_DNA"/>
</dbReference>
<feature type="repeat" description="LDL-receptor class B" evidence="14">
    <location>
        <begin position="1513"/>
        <end position="1556"/>
    </location>
</feature>
<feature type="repeat" description="LDL-receptor class B" evidence="14">
    <location>
        <begin position="898"/>
        <end position="941"/>
    </location>
</feature>
<reference evidence="18" key="1">
    <citation type="submission" date="2019-08" db="EMBL/GenBank/DDBJ databases">
        <title>The improved chromosome-level genome for the pearl oyster Pinctada fucata martensii using PacBio sequencing and Hi-C.</title>
        <authorList>
            <person name="Zheng Z."/>
        </authorList>
    </citation>
    <scope>NUCLEOTIDE SEQUENCE</scope>
    <source>
        <strain evidence="18">ZZ-2019</strain>
        <tissue evidence="18">Adductor muscle</tissue>
    </source>
</reference>
<feature type="repeat" description="LDL-receptor class B" evidence="14">
    <location>
        <begin position="1772"/>
        <end position="1814"/>
    </location>
</feature>
<gene>
    <name evidence="18" type="ORF">FSP39_006024</name>
</gene>
<feature type="disulfide bond" evidence="13">
    <location>
        <begin position="317"/>
        <end position="335"/>
    </location>
</feature>
<feature type="transmembrane region" description="Helical" evidence="15">
    <location>
        <begin position="2079"/>
        <end position="2100"/>
    </location>
</feature>
<evidence type="ECO:0000313" key="19">
    <source>
        <dbReference type="Proteomes" id="UP001186944"/>
    </source>
</evidence>
<evidence type="ECO:0000256" key="13">
    <source>
        <dbReference type="PROSITE-ProRule" id="PRU00124"/>
    </source>
</evidence>
<dbReference type="GO" id="GO:0006897">
    <property type="term" value="P:endocytosis"/>
    <property type="evidence" value="ECO:0007669"/>
    <property type="project" value="UniProtKB-KW"/>
</dbReference>
<dbReference type="SUPFAM" id="SSF57424">
    <property type="entry name" value="LDL receptor-like module"/>
    <property type="match status" value="10"/>
</dbReference>
<feature type="disulfide bond" evidence="13">
    <location>
        <begin position="77"/>
        <end position="95"/>
    </location>
</feature>
<dbReference type="InterPro" id="IPR001881">
    <property type="entry name" value="EGF-like_Ca-bd_dom"/>
</dbReference>
<feature type="repeat" description="LDL-receptor class B" evidence="14">
    <location>
        <begin position="812"/>
        <end position="854"/>
    </location>
</feature>
<feature type="repeat" description="LDL-receptor class B" evidence="14">
    <location>
        <begin position="855"/>
        <end position="897"/>
    </location>
</feature>
<feature type="disulfide bond" evidence="13">
    <location>
        <begin position="269"/>
        <end position="281"/>
    </location>
</feature>
<dbReference type="InterPro" id="IPR000152">
    <property type="entry name" value="EGF-type_Asp/Asn_hydroxyl_site"/>
</dbReference>
<evidence type="ECO:0000259" key="17">
    <source>
        <dbReference type="PROSITE" id="PS01186"/>
    </source>
</evidence>
<feature type="disulfide bond" evidence="13">
    <location>
        <begin position="37"/>
        <end position="55"/>
    </location>
</feature>
<feature type="disulfide bond" evidence="13">
    <location>
        <begin position="615"/>
        <end position="633"/>
    </location>
</feature>
<keyword evidence="7" id="KW-0677">Repeat</keyword>
<dbReference type="PANTHER" id="PTHR22722:SF15">
    <property type="entry name" value="LOW-DENSITY LIPOPROTEIN RECEPTOR-RELATED"/>
    <property type="match status" value="1"/>
</dbReference>
<keyword evidence="11" id="KW-0675">Receptor</keyword>
<dbReference type="PROSITE" id="PS00010">
    <property type="entry name" value="ASX_HYDROXYL"/>
    <property type="match status" value="1"/>
</dbReference>
<feature type="disulfide bond" evidence="13">
    <location>
        <begin position="288"/>
        <end position="303"/>
    </location>
</feature>
<feature type="repeat" description="LDL-receptor class B" evidence="14">
    <location>
        <begin position="1557"/>
        <end position="1598"/>
    </location>
</feature>
<name>A0AA88YHE3_PINIB</name>
<dbReference type="GO" id="GO:0043235">
    <property type="term" value="C:receptor complex"/>
    <property type="evidence" value="ECO:0007669"/>
    <property type="project" value="TreeGrafter"/>
</dbReference>
<dbReference type="InterPro" id="IPR000742">
    <property type="entry name" value="EGF"/>
</dbReference>
<feature type="disulfide bond" evidence="13">
    <location>
        <begin position="148"/>
        <end position="160"/>
    </location>
</feature>
<dbReference type="GO" id="GO:0005886">
    <property type="term" value="C:plasma membrane"/>
    <property type="evidence" value="ECO:0007669"/>
    <property type="project" value="UniProtKB-SubCell"/>
</dbReference>
<evidence type="ECO:0000256" key="14">
    <source>
        <dbReference type="PROSITE-ProRule" id="PRU00461"/>
    </source>
</evidence>
<evidence type="ECO:0000256" key="11">
    <source>
        <dbReference type="ARBA" id="ARBA00023170"/>
    </source>
</evidence>
<organism evidence="18 19">
    <name type="scientific">Pinctada imbricata</name>
    <name type="common">Atlantic pearl-oyster</name>
    <name type="synonym">Pinctada martensii</name>
    <dbReference type="NCBI Taxonomy" id="66713"/>
    <lineage>
        <taxon>Eukaryota</taxon>
        <taxon>Metazoa</taxon>
        <taxon>Spiralia</taxon>
        <taxon>Lophotrochozoa</taxon>
        <taxon>Mollusca</taxon>
        <taxon>Bivalvia</taxon>
        <taxon>Autobranchia</taxon>
        <taxon>Pteriomorphia</taxon>
        <taxon>Pterioida</taxon>
        <taxon>Pterioidea</taxon>
        <taxon>Pteriidae</taxon>
        <taxon>Pinctada</taxon>
    </lineage>
</organism>
<evidence type="ECO:0000256" key="2">
    <source>
        <dbReference type="ARBA" id="ARBA00022475"/>
    </source>
</evidence>
<evidence type="ECO:0000256" key="8">
    <source>
        <dbReference type="ARBA" id="ARBA00022989"/>
    </source>
</evidence>
<feature type="repeat" description="LDL-receptor class B" evidence="14">
    <location>
        <begin position="942"/>
        <end position="984"/>
    </location>
</feature>
<evidence type="ECO:0000256" key="4">
    <source>
        <dbReference type="ARBA" id="ARBA00022583"/>
    </source>
</evidence>
<feature type="repeat" description="LDL-receptor class B" evidence="14">
    <location>
        <begin position="1902"/>
        <end position="1943"/>
    </location>
</feature>
<feature type="repeat" description="LDL-receptor class B" evidence="14">
    <location>
        <begin position="1206"/>
        <end position="1249"/>
    </location>
</feature>
<evidence type="ECO:0000256" key="6">
    <source>
        <dbReference type="ARBA" id="ARBA00022729"/>
    </source>
</evidence>
<feature type="disulfide bond" evidence="13">
    <location>
        <begin position="627"/>
        <end position="642"/>
    </location>
</feature>
<feature type="repeat" description="LDL-receptor class B" evidence="14">
    <location>
        <begin position="1163"/>
        <end position="1205"/>
    </location>
</feature>
<feature type="disulfide bond" evidence="13">
    <location>
        <begin position="49"/>
        <end position="64"/>
    </location>
</feature>
<dbReference type="Pfam" id="PF00058">
    <property type="entry name" value="Ldl_recept_b"/>
    <property type="match status" value="17"/>
</dbReference>
<proteinExistence type="predicted"/>
<protein>
    <recommendedName>
        <fullName evidence="17">EGF-like domain-containing protein</fullName>
    </recommendedName>
</protein>
<dbReference type="SMART" id="SM00135">
    <property type="entry name" value="LY"/>
    <property type="match status" value="25"/>
</dbReference>
<dbReference type="PRINTS" id="PR00261">
    <property type="entry name" value="LDLRECEPTOR"/>
</dbReference>
<feature type="disulfide bond" evidence="13">
    <location>
        <begin position="668"/>
        <end position="683"/>
    </location>
</feature>
<keyword evidence="4" id="KW-0254">Endocytosis</keyword>
<dbReference type="InterPro" id="IPR051221">
    <property type="entry name" value="LDLR-related"/>
</dbReference>
<evidence type="ECO:0000256" key="5">
    <source>
        <dbReference type="ARBA" id="ARBA00022692"/>
    </source>
</evidence>
<feature type="repeat" description="LDL-receptor class B" evidence="14">
    <location>
        <begin position="433"/>
        <end position="475"/>
    </location>
</feature>
<dbReference type="Pfam" id="PF00057">
    <property type="entry name" value="Ldl_recept_a"/>
    <property type="match status" value="10"/>
</dbReference>
<feature type="repeat" description="LDL-receptor class B" evidence="14">
    <location>
        <begin position="1470"/>
        <end position="1512"/>
    </location>
</feature>
<feature type="disulfide bond" evidence="13">
    <location>
        <begin position="608"/>
        <end position="620"/>
    </location>
</feature>
<dbReference type="SMART" id="SM00192">
    <property type="entry name" value="LDLa"/>
    <property type="match status" value="10"/>
</dbReference>
<dbReference type="Pfam" id="PF07645">
    <property type="entry name" value="EGF_CA"/>
    <property type="match status" value="1"/>
</dbReference>
<dbReference type="SUPFAM" id="SSF63825">
    <property type="entry name" value="YWTD domain"/>
    <property type="match status" value="5"/>
</dbReference>
<accession>A0AA88YHE3</accession>
<sequence length="2225" mass="250775">MNHSAAVVLLCAIVLVSNVEAWDNSSACDCPTYLFSCGNCICIPQRWACDGDNDCGNHKDEQSCGTPPPCPPGFFTCKNQRCIKEEWLCDRDNDCADNSDELNCVARNCSEKEYRCDNKKCISREWLCDHDDDCGDGSDENCDSKLSCNNKQFQCRDDMCIPLAWKCDKDLDCSQGEDELNCEEDEIFCSKHEFQCRQERRCIPLTMKCDQVNDCGDWEDEKDCEMLTSCEKDEFQCGDGTCIRSAWRCDEDVDCDDQSDEKNCTTPVCTDKEFTCTSGMCIDKYKHCDGMDDCPDNSDEEGCPSLKDICGPSMFECDNQTCIHTRSVCDGKPDCQDGSDEAACVMQEMLLFARRMYLQRMVLDETRSYQIIPLINISHAIAIDFDPVEKRVYWTDDERRIIGRANLDGSDQEAILKVDIDHPDGIAVDSVHRTIYWTDTGTNKISRANLDGTNRTTILSKGLDEPRDIAVDPINGYIYWSDWGSEAKIERAVLNGSDRMVIRNIKIKWPNGIGLDVPDGKIYWGDACLNTIERANMDGSNPEIVLNGVPHVFGITVYGNNIYWTDWQTRTIERVNKNNKIDREIILKDVVDVMDIKAVSIKHKINMCKPTEYGCLSGQCISRSEHCDGVIQCLDASDEIGCTNIALTCAPEEFHCTNNHCISNAKKCNGINDCGDDSDENNCSFPPADCNVNKGGCEQVCKQLTMGVHCSCYSGYKLQSDWKSCRDVNECNWMGTCSQQCINVPGSFNCSCVAGYELKPDKRGCKAIGGKAYLIFANRVDIRKVLPDLTEYDSILKGLENAIALDFHIKQGYVYWSDVALDKIMRAFLNGTGVEEVVQYGLESPGGLAVDWIHNNLYWTDSGTSVIEVMDLDLKYRKVLVWENLEKPRAIVTHPGHGLLFWTDWGTVAKIERCGMDSSERMVIANTSLFWPNGLTLDYATDKLFWADAKHHVIECSNLDGSQRRTILSQGLPHPFALTVFEDDLYWTDWHTKSINKANKFTGNDVEIVHSRLHFPMDIHSLHPQRQPDMLDRCMKNNGGCSHFCLPSPKLHPYTCDCPSGQHLLPDLKTCTSDMEQFLLLSTSTDIRRVNMVTAPGRNVVIPVSNMISPLGLDFDGVENMIYWTDTELDTISRAKIDGSHEQVLIKTRLDSPAGIAVDWVCRKLYWTDAMLDVVEVSNLDGTQRNILVWDKLDKPRDIIVDPVSGYMFWTDWGETPKIEKAGMDGKGRVVIIRDGVKWPNGLALDPDDDRLFWTDAGFDHIESSSMNGQKRKVIISVDMPQPFGLALHQDKIYWSDWVNNGIHAASKVDGSGREVIQAGIGKVNDIRIFHKNQTRAHSECLVDNGGCSHLCLMAPLPRGHSCACPTGVLLQSDQKTCHDDMNNFLIYARRTDIRKVSLDVWYFADVVMPLKGLRNVIAVDVDYINGKVYWTDTVLDKIMRANLDGSQAEEVISNGLDTPDGLAVDTVGQKIYWTDTDLKRIEVADMNGKMRRVLIWEDLDKPRAIALHYEYGFMYFSDWGKVPRIERAWMDGNNRQTIISKNLGWPNGLVIDRETSKLIWADAKMEVIECADLDGSGRKILVDNVKHPYGLTVFGDHIYWTDWQKLAILQADKQTGQNQTMKRRNLSGLMDIHAVQRGKNGVCVSICLYSQADKHTGQNQTMKRRNLSGLMDIHAVQRGIKSPVNHCEKKNGGCSHLCLPNPKGISCACPTGLKMKKNGKTCQKIPDKFLLFASRGSIRRISMDTDDYSDVVLPFRGLHNVIAVDFDLQEQKIYYTDVLLDVIKKANFDGSDPEVVVKKDLETTDGLAVDWIGRNLYWTDAGKNRIEVSWLRGQYRKSLIKEGLDEPRAIALHPEGGLMFWTDWGDTPKIERANMDGTHRSAIINANLGFPNGLSVDYSSERLYWVDAKLDKIETSDFYGNNRVHILENVPHPFGLTVYGKHIYWTDWQTEQIERADKTTGKGRQLIQGHLEGLMDLEMVAKDRQTGHNACSVKNGGCTHLCLAMPSGRSCECPDSTSAKDFVLCHREPMFNPMDSNHFPVYNAGMDDTKGCTETKARLGLCEMPKKEQQSGQSSTRWAMVGLGLGIVVLAILIAFIVWKVKTRRNQSAYRVESEEFVSLNFANPTYQRTSTETINLDRASSNGSQEWKIFKFKQKDQQPSSGSREPERVNSERAMLIQQVDSSCVAHTTHVPDKMSATLFKSKYTSGETTNFKPKVPYKPVDT</sequence>
<dbReference type="InterPro" id="IPR009030">
    <property type="entry name" value="Growth_fac_rcpt_cys_sf"/>
</dbReference>
<feature type="disulfide bond" evidence="13">
    <location>
        <begin position="237"/>
        <end position="255"/>
    </location>
</feature>
<dbReference type="SMART" id="SM00181">
    <property type="entry name" value="EGF"/>
    <property type="match status" value="6"/>
</dbReference>
<dbReference type="InterPro" id="IPR018097">
    <property type="entry name" value="EGF_Ca-bd_CS"/>
</dbReference>
<feature type="disulfide bond" evidence="13">
    <location>
        <begin position="209"/>
        <end position="224"/>
    </location>
</feature>
<dbReference type="InterPro" id="IPR049883">
    <property type="entry name" value="NOTCH1_EGF-like"/>
</dbReference>
<evidence type="ECO:0000256" key="3">
    <source>
        <dbReference type="ARBA" id="ARBA00022536"/>
    </source>
</evidence>
<dbReference type="PROSITE" id="PS01209">
    <property type="entry name" value="LDLRA_1"/>
    <property type="match status" value="4"/>
</dbReference>
<keyword evidence="12" id="KW-0325">Glycoprotein</keyword>
<evidence type="ECO:0000313" key="18">
    <source>
        <dbReference type="EMBL" id="KAK3101741.1"/>
    </source>
</evidence>
<dbReference type="PROSITE" id="PS01187">
    <property type="entry name" value="EGF_CA"/>
    <property type="match status" value="1"/>
</dbReference>
<dbReference type="FunFam" id="4.10.400.10:FF:000034">
    <property type="entry name" value="Low-density lipoprotein receptor-related protein 2"/>
    <property type="match status" value="1"/>
</dbReference>
<dbReference type="Gene3D" id="2.120.10.30">
    <property type="entry name" value="TolB, C-terminal domain"/>
    <property type="match status" value="6"/>
</dbReference>
<dbReference type="Proteomes" id="UP001186944">
    <property type="component" value="Unassembled WGS sequence"/>
</dbReference>
<dbReference type="SMART" id="SM00179">
    <property type="entry name" value="EGF_CA"/>
    <property type="match status" value="2"/>
</dbReference>
<feature type="repeat" description="LDL-receptor class B" evidence="14">
    <location>
        <begin position="520"/>
        <end position="561"/>
    </location>
</feature>
<dbReference type="InterPro" id="IPR011042">
    <property type="entry name" value="6-blade_b-propeller_TolB-like"/>
</dbReference>
<evidence type="ECO:0000256" key="16">
    <source>
        <dbReference type="SAM" id="SignalP"/>
    </source>
</evidence>
<feature type="domain" description="EGF-like" evidence="17">
    <location>
        <begin position="750"/>
        <end position="765"/>
    </location>
</feature>
<feature type="chain" id="PRO_5041693772" description="EGF-like domain-containing protein" evidence="16">
    <location>
        <begin position="22"/>
        <end position="2225"/>
    </location>
</feature>
<feature type="disulfide bond" evidence="13">
    <location>
        <begin position="230"/>
        <end position="242"/>
    </location>
</feature>
<feature type="disulfide bond" evidence="13">
    <location>
        <begin position="329"/>
        <end position="344"/>
    </location>
</feature>
<feature type="disulfide bond" evidence="13">
    <location>
        <begin position="30"/>
        <end position="42"/>
    </location>
</feature>
<dbReference type="InterPro" id="IPR000033">
    <property type="entry name" value="LDLR_classB_rpt"/>
</dbReference>
<evidence type="ECO:0000256" key="1">
    <source>
        <dbReference type="ARBA" id="ARBA00004251"/>
    </source>
</evidence>
<feature type="repeat" description="LDL-receptor class B" evidence="14">
    <location>
        <begin position="1858"/>
        <end position="1901"/>
    </location>
</feature>
<feature type="repeat" description="LDL-receptor class B" evidence="14">
    <location>
        <begin position="1250"/>
        <end position="1292"/>
    </location>
</feature>
<comment type="caution">
    <text evidence="13">Lacks conserved residue(s) required for the propagation of feature annotation.</text>
</comment>
<keyword evidence="9 15" id="KW-0472">Membrane</keyword>
<keyword evidence="5 15" id="KW-0812">Transmembrane</keyword>
<feature type="disulfide bond" evidence="13">
    <location>
        <begin position="249"/>
        <end position="264"/>
    </location>
</feature>
<keyword evidence="6 16" id="KW-0732">Signal</keyword>
<dbReference type="SUPFAM" id="SSF57184">
    <property type="entry name" value="Growth factor receptor domain"/>
    <property type="match status" value="1"/>
</dbReference>
<keyword evidence="3" id="KW-0245">EGF-like domain</keyword>
<dbReference type="InterPro" id="IPR036055">
    <property type="entry name" value="LDL_receptor-like_sf"/>
</dbReference>
<dbReference type="FunFam" id="2.120.10.30:FF:000132">
    <property type="entry name" value="Uncharacterized protein"/>
    <property type="match status" value="1"/>
</dbReference>
<feature type="disulfide bond" evidence="13">
    <location>
        <begin position="276"/>
        <end position="294"/>
    </location>
</feature>
<dbReference type="Gene3D" id="4.10.400.10">
    <property type="entry name" value="Low-density Lipoprotein Receptor"/>
    <property type="match status" value="10"/>
</dbReference>
<dbReference type="FunFam" id="2.120.10.30:FF:000008">
    <property type="entry name" value="Low-density lipoprotein receptor-related protein 4"/>
    <property type="match status" value="4"/>
</dbReference>
<dbReference type="InterPro" id="IPR023415">
    <property type="entry name" value="LDLR_class-A_CS"/>
</dbReference>
<dbReference type="PANTHER" id="PTHR22722">
    <property type="entry name" value="LOW-DENSITY LIPOPROTEIN RECEPTOR-RELATED PROTEIN 2-RELATED"/>
    <property type="match status" value="1"/>
</dbReference>
<feature type="disulfide bond" evidence="13">
    <location>
        <begin position="155"/>
        <end position="173"/>
    </location>
</feature>
<keyword evidence="10 13" id="KW-1015">Disulfide bond</keyword>
<feature type="disulfide bond" evidence="13">
    <location>
        <begin position="649"/>
        <end position="661"/>
    </location>
</feature>
<feature type="disulfide bond" evidence="13">
    <location>
        <begin position="109"/>
        <end position="121"/>
    </location>
</feature>
<keyword evidence="2" id="KW-1003">Cell membrane</keyword>
<evidence type="ECO:0000256" key="7">
    <source>
        <dbReference type="ARBA" id="ARBA00022737"/>
    </source>
</evidence>
<dbReference type="FunFam" id="2.10.25.10:FF:000240">
    <property type="entry name" value="Vitamin K-dependent protein S"/>
    <property type="match status" value="1"/>
</dbReference>
<feature type="repeat" description="LDL-receptor class B" evidence="14">
    <location>
        <begin position="390"/>
        <end position="432"/>
    </location>
</feature>
<dbReference type="PROSITE" id="PS51120">
    <property type="entry name" value="LDLRB"/>
    <property type="match status" value="20"/>
</dbReference>
<feature type="repeat" description="LDL-receptor class B" evidence="14">
    <location>
        <begin position="1120"/>
        <end position="1162"/>
    </location>
</feature>
<dbReference type="SUPFAM" id="SSF57196">
    <property type="entry name" value="EGF/Laminin"/>
    <property type="match status" value="2"/>
</dbReference>
<dbReference type="InterPro" id="IPR002172">
    <property type="entry name" value="LDrepeatLR_classA_rpt"/>
</dbReference>
<dbReference type="Pfam" id="PF14670">
    <property type="entry name" value="FXa_inhibition"/>
    <property type="match status" value="4"/>
</dbReference>
<evidence type="ECO:0000256" key="9">
    <source>
        <dbReference type="ARBA" id="ARBA00023136"/>
    </source>
</evidence>
<feature type="disulfide bond" evidence="13">
    <location>
        <begin position="116"/>
        <end position="134"/>
    </location>
</feature>
<dbReference type="CDD" id="cd00054">
    <property type="entry name" value="EGF_CA"/>
    <property type="match status" value="1"/>
</dbReference>
<dbReference type="PROSITE" id="PS01186">
    <property type="entry name" value="EGF_2"/>
    <property type="match status" value="1"/>
</dbReference>
<dbReference type="FunFam" id="2.10.25.10:FF:000037">
    <property type="entry name" value="Signal peptide, CUB domain and EGF-like domain-containing 2"/>
    <property type="match status" value="1"/>
</dbReference>
<feature type="disulfide bond" evidence="13">
    <location>
        <begin position="310"/>
        <end position="322"/>
    </location>
</feature>
<dbReference type="CDD" id="cd00112">
    <property type="entry name" value="LDLa"/>
    <property type="match status" value="9"/>
</dbReference>
<comment type="subcellular location">
    <subcellularLocation>
        <location evidence="1">Cell membrane</location>
        <topology evidence="1">Single-pass type I membrane protein</topology>
    </subcellularLocation>
</comment>
<feature type="signal peptide" evidence="16">
    <location>
        <begin position="1"/>
        <end position="21"/>
    </location>
</feature>
<evidence type="ECO:0000256" key="12">
    <source>
        <dbReference type="ARBA" id="ARBA00023180"/>
    </source>
</evidence>